<evidence type="ECO:0000313" key="3">
    <source>
        <dbReference type="Proteomes" id="UP001597525"/>
    </source>
</evidence>
<dbReference type="PROSITE" id="PS51257">
    <property type="entry name" value="PROKAR_LIPOPROTEIN"/>
    <property type="match status" value="1"/>
</dbReference>
<gene>
    <name evidence="2" type="ORF">ACFS7Y_05275</name>
</gene>
<name>A0ABW6BE85_9SPHI</name>
<dbReference type="Proteomes" id="UP001597525">
    <property type="component" value="Unassembled WGS sequence"/>
</dbReference>
<reference evidence="3" key="1">
    <citation type="journal article" date="2019" name="Int. J. Syst. Evol. Microbiol.">
        <title>The Global Catalogue of Microorganisms (GCM) 10K type strain sequencing project: providing services to taxonomists for standard genome sequencing and annotation.</title>
        <authorList>
            <consortium name="The Broad Institute Genomics Platform"/>
            <consortium name="The Broad Institute Genome Sequencing Center for Infectious Disease"/>
            <person name="Wu L."/>
            <person name="Ma J."/>
        </authorList>
    </citation>
    <scope>NUCLEOTIDE SEQUENCE [LARGE SCALE GENOMIC DNA]</scope>
    <source>
        <strain evidence="3">KCTC 22814</strain>
    </source>
</reference>
<accession>A0ABW6BE85</accession>
<evidence type="ECO:0000259" key="1">
    <source>
        <dbReference type="PROSITE" id="PS50022"/>
    </source>
</evidence>
<comment type="caution">
    <text evidence="2">The sequence shown here is derived from an EMBL/GenBank/DDBJ whole genome shotgun (WGS) entry which is preliminary data.</text>
</comment>
<protein>
    <submittedName>
        <fullName evidence="2">Discoidin domain-containing protein</fullName>
    </submittedName>
</protein>
<dbReference type="Pfam" id="PF00754">
    <property type="entry name" value="F5_F8_type_C"/>
    <property type="match status" value="1"/>
</dbReference>
<dbReference type="SUPFAM" id="SSF49785">
    <property type="entry name" value="Galactose-binding domain-like"/>
    <property type="match status" value="1"/>
</dbReference>
<evidence type="ECO:0000313" key="2">
    <source>
        <dbReference type="EMBL" id="MFD2966784.1"/>
    </source>
</evidence>
<keyword evidence="3" id="KW-1185">Reference proteome</keyword>
<dbReference type="RefSeq" id="WP_320182485.1">
    <property type="nucleotide sequence ID" value="NZ_CP138332.1"/>
</dbReference>
<sequence>MKALKLNDSTLLLLLILMIFSIASCKEEALIFPPMQQGEVVVAETRPTARPSNLTVIAAFNKQIEIYWPQISDRVSRAMITYREAGQLKSLRVDSFDVETVIPVEEIATYSFDVVYYTEDNTASKATSFQVQSRPFESDFKVQQMIVSEIEGGVRFVFPDTETDKEFTYTIGYSLDGEQHAVESRGRGGATVEVNGLLDETVAVDFTIQVIDNELDRVGSAMKSSKPGALQFKRLLPSFKYFLRGQTGNVQWTNDIQEPISVKIDYVVNGEARSTTLSNTDRSELISFNVAGQMTPVTATITGKEGYAIVIEEVIATEMPKNEWTAQVSSVETQEGAANGKAISLIDDNINSFWHSTWSSGSNPVFPHWFSIDFGSEKVLSQIGMIRRHNNTGGGFRTFHIEVSNNGNDWVSVAQNLTFISDDNPATWQDYAIVPVKTRFVRIMIVEPRVSTVTSTHLAEFRAFGY</sequence>
<feature type="domain" description="F5/8 type C" evidence="1">
    <location>
        <begin position="310"/>
        <end position="466"/>
    </location>
</feature>
<dbReference type="InterPro" id="IPR008979">
    <property type="entry name" value="Galactose-bd-like_sf"/>
</dbReference>
<dbReference type="PROSITE" id="PS50022">
    <property type="entry name" value="FA58C_3"/>
    <property type="match status" value="1"/>
</dbReference>
<dbReference type="Gene3D" id="2.60.120.260">
    <property type="entry name" value="Galactose-binding domain-like"/>
    <property type="match status" value="1"/>
</dbReference>
<dbReference type="EMBL" id="JBHUPB010000004">
    <property type="protein sequence ID" value="MFD2966784.1"/>
    <property type="molecule type" value="Genomic_DNA"/>
</dbReference>
<dbReference type="InterPro" id="IPR000421">
    <property type="entry name" value="FA58C"/>
</dbReference>
<proteinExistence type="predicted"/>
<organism evidence="2 3">
    <name type="scientific">Sphingobacterium bambusae</name>
    <dbReference type="NCBI Taxonomy" id="662858"/>
    <lineage>
        <taxon>Bacteria</taxon>
        <taxon>Pseudomonadati</taxon>
        <taxon>Bacteroidota</taxon>
        <taxon>Sphingobacteriia</taxon>
        <taxon>Sphingobacteriales</taxon>
        <taxon>Sphingobacteriaceae</taxon>
        <taxon>Sphingobacterium</taxon>
    </lineage>
</organism>